<dbReference type="EC" id="3.4.19.12" evidence="2"/>
<evidence type="ECO:0000259" key="10">
    <source>
        <dbReference type="Pfam" id="PF20255"/>
    </source>
</evidence>
<keyword evidence="5" id="KW-0378">Hydrolase</keyword>
<evidence type="ECO:0000313" key="11">
    <source>
        <dbReference type="EMBL" id="GAB0134712.1"/>
    </source>
</evidence>
<evidence type="ECO:0000256" key="5">
    <source>
        <dbReference type="ARBA" id="ARBA00022801"/>
    </source>
</evidence>
<feature type="compositionally biased region" description="Acidic residues" evidence="7">
    <location>
        <begin position="606"/>
        <end position="647"/>
    </location>
</feature>
<evidence type="ECO:0000259" key="9">
    <source>
        <dbReference type="Pfam" id="PF12359"/>
    </source>
</evidence>
<evidence type="ECO:0000256" key="4">
    <source>
        <dbReference type="ARBA" id="ARBA00022786"/>
    </source>
</evidence>
<protein>
    <recommendedName>
        <fullName evidence="2">ubiquitinyl hydrolase 1</fullName>
        <ecNumber evidence="2">3.4.19.12</ecNumber>
    </recommendedName>
</protein>
<keyword evidence="3" id="KW-0645">Protease</keyword>
<dbReference type="PANTHER" id="PTHR13367">
    <property type="entry name" value="UBIQUITIN THIOESTERASE"/>
    <property type="match status" value="1"/>
</dbReference>
<name>A0ABQ0CMQ9_9HYPO</name>
<comment type="catalytic activity">
    <reaction evidence="1">
        <text>Thiol-dependent hydrolysis of ester, thioester, amide, peptide and isopeptide bonds formed by the C-terminal Gly of ubiquitin (a 76-residue protein attached to proteins as an intracellular targeting signal).</text>
        <dbReference type="EC" id="3.4.19.12"/>
    </reaction>
</comment>
<gene>
    <name evidence="11" type="primary">g3070</name>
    <name evidence="11" type="ORF">EsDP_00003070</name>
</gene>
<keyword evidence="12" id="KW-1185">Reference proteome</keyword>
<feature type="domain" description="DUF3645" evidence="9">
    <location>
        <begin position="2411"/>
        <end position="2443"/>
    </location>
</feature>
<reference evidence="12" key="1">
    <citation type="submission" date="2024-06" db="EMBL/GenBank/DDBJ databases">
        <title>Draft Genome Sequences of Epichloe bromicola Strains Isolated from Elymus ciliaris.</title>
        <authorList>
            <consortium name="Epichloe bromicola genome sequencing consortium"/>
            <person name="Miura A."/>
            <person name="Imano S."/>
            <person name="Ashida A."/>
            <person name="Sato I."/>
            <person name="Chiba S."/>
            <person name="Tanaka A."/>
            <person name="Camagna M."/>
            <person name="Takemoto D."/>
        </authorList>
    </citation>
    <scope>NUCLEOTIDE SEQUENCE [LARGE SCALE GENOMIC DNA]</scope>
    <source>
        <strain evidence="12">DP</strain>
    </source>
</reference>
<organism evidence="11 12">
    <name type="scientific">Epichloe bromicola</name>
    <dbReference type="NCBI Taxonomy" id="79588"/>
    <lineage>
        <taxon>Eukaryota</taxon>
        <taxon>Fungi</taxon>
        <taxon>Dikarya</taxon>
        <taxon>Ascomycota</taxon>
        <taxon>Pezizomycotina</taxon>
        <taxon>Sordariomycetes</taxon>
        <taxon>Hypocreomycetidae</taxon>
        <taxon>Hypocreales</taxon>
        <taxon>Clavicipitaceae</taxon>
        <taxon>Epichloe</taxon>
    </lineage>
</organism>
<keyword evidence="6" id="KW-0788">Thiol protease</keyword>
<dbReference type="Pfam" id="PF12340">
    <property type="entry name" value="DUF3638"/>
    <property type="match status" value="1"/>
</dbReference>
<feature type="compositionally biased region" description="Basic and acidic residues" evidence="7">
    <location>
        <begin position="3150"/>
        <end position="3160"/>
    </location>
</feature>
<comment type="caution">
    <text evidence="11">The sequence shown here is derived from an EMBL/GenBank/DDBJ whole genome shotgun (WGS) entry which is preliminary data.</text>
</comment>
<evidence type="ECO:0000256" key="6">
    <source>
        <dbReference type="ARBA" id="ARBA00022807"/>
    </source>
</evidence>
<dbReference type="InterPro" id="IPR022105">
    <property type="entry name" value="DUF3645"/>
</dbReference>
<dbReference type="PANTHER" id="PTHR13367:SF34">
    <property type="match status" value="1"/>
</dbReference>
<accession>A0ABQ0CMQ9</accession>
<evidence type="ECO:0000256" key="1">
    <source>
        <dbReference type="ARBA" id="ARBA00000707"/>
    </source>
</evidence>
<keyword evidence="4" id="KW-0833">Ubl conjugation pathway</keyword>
<evidence type="ECO:0000256" key="2">
    <source>
        <dbReference type="ARBA" id="ARBA00012759"/>
    </source>
</evidence>
<evidence type="ECO:0000256" key="7">
    <source>
        <dbReference type="SAM" id="MobiDB-lite"/>
    </source>
</evidence>
<feature type="compositionally biased region" description="Acidic residues" evidence="7">
    <location>
        <begin position="3161"/>
        <end position="3171"/>
    </location>
</feature>
<feature type="region of interest" description="Disordered" evidence="7">
    <location>
        <begin position="2885"/>
        <end position="2907"/>
    </location>
</feature>
<sequence length="3202" mass="363159">MDILTKNPEILRCIINHVFLPRRLPDKPDEVKFEGELLALLLESLSQYRSLCLDEQVQIDNAQQGLRALQGFQGVSDPIDPHKLHAAFQKVGEQELLGFPVYIRPHNAGLLVQGQRDTVKLSMWELTPDNSTILSVKGRLVRYFPDVANSIPTADFKSSNFLKFISTTLVNMTKMSHQDKTQHGRSPQDQDTKPPAVITELLHGYLHGTFTSSSDCKTRKNTREEVIWAERNEVPWRRSSFWLFLRVSLQLLMANRATFKKFMIFFMSRILHKALAIKCESDMIFCMIQKLSGRQRKLCSTNDENWMEDVIIALDGAHSLLNKRWEDIIKADADANTVKISPIDSDELAHDTLLKLPVLDDFIASIDTRQSAMPTERVPQSRRSHLSSFEPGDLPLIPCLNSNQDYLIFNIFEFEVWTARNLDDWLADRIADQSTCSQLHEQAAKYFLAAMEIYKNSPRELSSMLLIILELWIACDKSAAATTQSFGFNSFSPPIPGEIWTSLLLSSKADISRLQQVRHYLTQRQESAEYESSALWKIGKDPLFAEVAFTKADSGCKHQLKIFKADSERRRKAKISELEIQKARFDDLMEEYASKSCKCKRRRSESDEDEDQDDEDEDKEDEDEDQDDEDKDQDDEDKDQDDEDEDQEDELCERCRCRKEAEAMTIWPCELPLPSCETERKVMTYEFLASPSFRSWRDFTIFLRTDILGVACMNQKLRDHISFTQFAIQEEWKKEEKPSGEKNEVKNRVILSSTTAQTRQRPLKINPDLGKSDVCLPTSLKWQYVDKLSGSCLKYSPITTLPRWLTVQVTNSATCLQAFLEQSLRPNRARLANSSIAEDNPISNNMSKKEFRSIATLALSDHTRWTCLLRELAQPTINLRFPETALVLFQIITQLPETATSQLSFETFNKAMLSLIEEKLEMIRGNWESSLELWILILLLLRLISEGSAQLRIRGLSCLDKCRNICRGWIRQLHSEASMHNQDSSNLLSKAAHIALICVQTFNLDLSLLESTLQIESHSEVFLECSITINRHVGIATADSCDQLQSILALAWKRTSHLAWPVLQKRIVQTRCLDTVLQEMQCASNILGNGGQWEAENKNWVRKTDPKNETSSGQIIQYNLLTGEVLVDGLPSMKIPSEFGTHEEYDTLFGQSQLDVHHSSEPRMQYQLNYPYQQHHVSLDIMKSEDNCSTIYGEGQKDLAVVASKDGQRYDLVPQRVLKEMLPLVFTRDYAHWFHEDQLSFRAKTNPWATDECEWQLQKQGDSWQLIRSNGGILIDPSSEKAQQFLNVFRSLAQVEEIFILYFSSDQHIEVHLPNLQLEFMAPSGSEDLFSRQYPGFRVDKCQDIGTLIGLKQKLVLVNNTLDRIVMVPGGAIDPDATTNHQHANIAIDTSHRCDVYYTYKLDPYLGRLVGHGMDSKLRLSYLHALTSFCLRDPFTGFTGTERALAILQSAEVRSIRSLSLISQETLLRLSALSGTIELAASNDSSRQKISWVGGISALSHHPGFRIITGQIQPRFHPSNSPNGENFVRTPKERIRHLYTRAAIRSSPFYCWGAETSATSTATLDSIYPGRLHGDKPIKPTHCKEKIVSGDSSNEKGSKLELSRFQRVVAVSQTSKRGSEGPHLNCFKLAKTPKQFVASMVNALKGSATTLTVGLPRSHGSKEIDLSYDSKWLLDPSDFLPEKWFSIYSAFSDLNKNTSLNPYITSFYLATLAFAQKPNIEAIQILNAIQRVNPQTVLAVPNSKTFDLHKKTKATIKDLSPIVSRATNGANKAILKDKKKSIADAFKAQWEAQPTTVPTWPCAVESLRKQLDSRKLLSGVKKYFVTLADNLNLEKHFEELYGYLKPMVLHSPELPAAAGCNETDEKQANSAIVSRSISIHSIFQLHPPIIPDITYPQGLLDTFYQAHDDQQLQSLTQLLRQDITSKLHEKYVNGLRNSIQQLGKASPKLFLAKPNAEVIQLVEELRGYAQYHIEEFLDSIRYTLYRPDSNSSLDILKVASTTSQLPPVCAYSLLQQLMVPGHLPPRWKVQLTRFADRVTQVQLCDRILKATKASSLSFLEELQCLRPRQWDIEKYPEWLLFEVENNLRIRDTQAEVAQEVMSPRDAKNSILQLNMGEGKSSVIIPIMAASLTSGSNLVCVIAGKPQAEQMIELLSNRLGGLLNRPIFFMPLSRSIRLTEAVARHIRDRLYECRDSRGVLFLQPEHMLSLFLMASDSEAKHGPAVKEILFEIKSFLHKHCREIIDESDEIFSPKFELVYPLGKQQLVDFASERQSIITQVLAIASEQAAVAMKEDPAANITVTYTNMAHFPRIILNSDLAVQRLNQLIAGEVCKARIRGFKLPPKFRDHKDQILEFVTKMHPSRETVQQLITNLPPSSRFTRSLYLVRGLLACGVLTGALQDRYRVDYGLDKKRKPKTDLAVPYQAKDTPTVGSEYSHPDTIIVKTLLAYYYQGLDDHDIKLAIAHLLDKADNAQDEYNSWSNNNAEFPREFQDVNSINIQDSGSCKRIFPHLKFSPACINYFLMLIIFPSQLKEHTSKVSASGWHLGRVKDNPATGFSGTHDSQHILPLSVVQQDLASQQHTDALVLEKMLSTNNSILLLGSHTQKDSNEVSGEILRHILREKPDIRVVIDVGALFIDLTNEQVARLWLQMLTTGTRSDIKGVVYFHDDKLKVRNTGGQVKDLSDSPLSDNLSTCLVYLDEAHTRGTDLKLPSDYQAAVTLGRVLTKDKLAQACMRMRLLGEGQTVTFCIPAEIQGQMTTSAGDITLLDIGRWVIQQTWKETRQHMTLWEKQGYEFQRQSKLWEQIHEANDMDVKMRHLRTLKQDNTETIEDLYRPRDAVPKTKTEMLEPIDPIAKRRHDFGVGIVNNFNGCEERQQEQELEVQAQAQEQRNVAQAPAETPAKHELHDDVRSFVENGILRPPRGQKGGIFAAFATLSDTTAGSLSDFQYASSLKVSSGFATTIKRGGTGKLDAYKREVQFILTTADRDGIINNMLLISPLEAEDLYEMIIDSSSVALHVYAPRQNSRHAPIDHLQLYVVPERAAARRRIPVHLQIELNLFAGQLYFDTFKEYVNVCEYLGLAWNDSFKTADMDGFIPRGPSTRPIPHRLNAQSSPLPFLKLLMTNIRNYGSNIDKTHMGRMLDGEFLTEKDFSPRMKRERDDDDTEDDTEDAGVQPAKKQKGNEGQVIVKTEDQEMAGMASL</sequence>
<dbReference type="InterPro" id="IPR016024">
    <property type="entry name" value="ARM-type_fold"/>
</dbReference>
<dbReference type="EMBL" id="BAAFGZ010000091">
    <property type="protein sequence ID" value="GAB0134712.1"/>
    <property type="molecule type" value="Genomic_DNA"/>
</dbReference>
<dbReference type="InterPro" id="IPR046541">
    <property type="entry name" value="DUF6606"/>
</dbReference>
<feature type="region of interest" description="Disordered" evidence="7">
    <location>
        <begin position="3150"/>
        <end position="3202"/>
    </location>
</feature>
<evidence type="ECO:0000256" key="3">
    <source>
        <dbReference type="ARBA" id="ARBA00022670"/>
    </source>
</evidence>
<evidence type="ECO:0000259" key="8">
    <source>
        <dbReference type="Pfam" id="PF12340"/>
    </source>
</evidence>
<feature type="domain" description="DUF6606" evidence="10">
    <location>
        <begin position="14"/>
        <end position="272"/>
    </location>
</feature>
<feature type="domain" description="DUF3638" evidence="8">
    <location>
        <begin position="2068"/>
        <end position="2287"/>
    </location>
</feature>
<dbReference type="SUPFAM" id="SSF48371">
    <property type="entry name" value="ARM repeat"/>
    <property type="match status" value="1"/>
</dbReference>
<dbReference type="InterPro" id="IPR022099">
    <property type="entry name" value="DUF3638"/>
</dbReference>
<evidence type="ECO:0000313" key="12">
    <source>
        <dbReference type="Proteomes" id="UP001562357"/>
    </source>
</evidence>
<proteinExistence type="predicted"/>
<dbReference type="Pfam" id="PF20255">
    <property type="entry name" value="DUF6606"/>
    <property type="match status" value="1"/>
</dbReference>
<dbReference type="Proteomes" id="UP001562357">
    <property type="component" value="Unassembled WGS sequence"/>
</dbReference>
<dbReference type="InterPro" id="IPR051346">
    <property type="entry name" value="OTU_Deubiquitinase"/>
</dbReference>
<feature type="region of interest" description="Disordered" evidence="7">
    <location>
        <begin position="603"/>
        <end position="647"/>
    </location>
</feature>
<dbReference type="Pfam" id="PF12359">
    <property type="entry name" value="DUF3645"/>
    <property type="match status" value="1"/>
</dbReference>